<dbReference type="InterPro" id="IPR028081">
    <property type="entry name" value="Leu-bd"/>
</dbReference>
<accession>A0A5D0NIL9</accession>
<name>A0A5D0NIL9_9ACTN</name>
<sequence length="490" mass="51063">MGTVGLRPCSDHSSECSDQYGFSRTLVVPGNAAALVSETENTMPTRMPTPRTRHRGPTARRRRRLIAPVVAALTAATLAACGSGDAGVSAEDAQSQATDLVKLLNIKDGTDLGGTVEFKLGAALTLSGPSAGNGASMKNAIELATKQIKAAGGPTITLSVKDIKGPDPVAAKQAASELAAERVPAKITSMGDGLGAMLADTDKSKILSLDGVGGAQVFTKGTQYFYGTREVAPSDAVPGALEWFKRTNPKGRTVGLVGVDLGPLNAAIQADMKAKIEAAGLTFNGLWETVSPSSQDYASMISKVKKNEPDLLWVAFGGAAPGAFVAQARSAGIGSELLGIEFTQEAVKASKGVLDKDGFKFAMDYFDASKPSNPLAKLFADAYKKAYGEPADFYAANAYEETLMVWDLVRRVVAAGGDPSDSAQLKAALEKDPKFASVYGGDGGTVGALQIDLATHGVAKRPMGVFEYKDGKVKPLATYDVKGQDFRLAD</sequence>
<proteinExistence type="inferred from homology"/>
<dbReference type="Gene3D" id="3.40.50.2300">
    <property type="match status" value="2"/>
</dbReference>
<feature type="region of interest" description="Disordered" evidence="3">
    <location>
        <begin position="41"/>
        <end position="61"/>
    </location>
</feature>
<comment type="caution">
    <text evidence="5">The sequence shown here is derived from an EMBL/GenBank/DDBJ whole genome shotgun (WGS) entry which is preliminary data.</text>
</comment>
<evidence type="ECO:0000256" key="1">
    <source>
        <dbReference type="ARBA" id="ARBA00010062"/>
    </source>
</evidence>
<organism evidence="5 6">
    <name type="scientific">Actinomadura chibensis</name>
    <dbReference type="NCBI Taxonomy" id="392828"/>
    <lineage>
        <taxon>Bacteria</taxon>
        <taxon>Bacillati</taxon>
        <taxon>Actinomycetota</taxon>
        <taxon>Actinomycetes</taxon>
        <taxon>Streptosporangiales</taxon>
        <taxon>Thermomonosporaceae</taxon>
        <taxon>Actinomadura</taxon>
    </lineage>
</organism>
<dbReference type="STRING" id="1220554.GCA_001552135_07016"/>
<evidence type="ECO:0000259" key="4">
    <source>
        <dbReference type="Pfam" id="PF13458"/>
    </source>
</evidence>
<dbReference type="AlphaFoldDB" id="A0A5D0NIL9"/>
<evidence type="ECO:0000256" key="3">
    <source>
        <dbReference type="SAM" id="MobiDB-lite"/>
    </source>
</evidence>
<dbReference type="Proteomes" id="UP000323380">
    <property type="component" value="Unassembled WGS sequence"/>
</dbReference>
<feature type="domain" description="Leucine-binding protein" evidence="4">
    <location>
        <begin position="118"/>
        <end position="471"/>
    </location>
</feature>
<dbReference type="Pfam" id="PF13458">
    <property type="entry name" value="Peripla_BP_6"/>
    <property type="match status" value="1"/>
</dbReference>
<reference evidence="5 6" key="1">
    <citation type="submission" date="2019-08" db="EMBL/GenBank/DDBJ databases">
        <title>Actinomadura sp. nov. CYP1-5 isolated from mountain soil.</title>
        <authorList>
            <person name="Songsumanus A."/>
            <person name="Kuncharoen N."/>
            <person name="Kudo T."/>
            <person name="Yuki M."/>
            <person name="Igarashi Y."/>
            <person name="Tanasupawat S."/>
        </authorList>
    </citation>
    <scope>NUCLEOTIDE SEQUENCE [LARGE SCALE GENOMIC DNA]</scope>
    <source>
        <strain evidence="5 6">JCM 14158</strain>
    </source>
</reference>
<dbReference type="InterPro" id="IPR028082">
    <property type="entry name" value="Peripla_BP_I"/>
</dbReference>
<feature type="compositionally biased region" description="Basic residues" evidence="3">
    <location>
        <begin position="51"/>
        <end position="61"/>
    </location>
</feature>
<evidence type="ECO:0000313" key="5">
    <source>
        <dbReference type="EMBL" id="TYB44208.1"/>
    </source>
</evidence>
<dbReference type="EMBL" id="VSFG01000005">
    <property type="protein sequence ID" value="TYB44208.1"/>
    <property type="molecule type" value="Genomic_DNA"/>
</dbReference>
<dbReference type="SUPFAM" id="SSF53822">
    <property type="entry name" value="Periplasmic binding protein-like I"/>
    <property type="match status" value="1"/>
</dbReference>
<dbReference type="PANTHER" id="PTHR47151:SF2">
    <property type="entry name" value="AMINO ACID BINDING PROTEIN"/>
    <property type="match status" value="1"/>
</dbReference>
<keyword evidence="6" id="KW-1185">Reference proteome</keyword>
<dbReference type="PANTHER" id="PTHR47151">
    <property type="entry name" value="LEU/ILE/VAL-BINDING ABC TRANSPORTER SUBUNIT"/>
    <property type="match status" value="1"/>
</dbReference>
<evidence type="ECO:0000313" key="6">
    <source>
        <dbReference type="Proteomes" id="UP000323380"/>
    </source>
</evidence>
<comment type="similarity">
    <text evidence="1">Belongs to the leucine-binding protein family.</text>
</comment>
<keyword evidence="2" id="KW-0732">Signal</keyword>
<protein>
    <submittedName>
        <fullName evidence="5">ABC transporter substrate-binding protein</fullName>
    </submittedName>
</protein>
<evidence type="ECO:0000256" key="2">
    <source>
        <dbReference type="ARBA" id="ARBA00022729"/>
    </source>
</evidence>
<gene>
    <name evidence="5" type="ORF">FXF69_24985</name>
</gene>